<comment type="similarity">
    <text evidence="2">Belongs to the 'phage' integrase family.</text>
</comment>
<dbReference type="SUPFAM" id="SSF56349">
    <property type="entry name" value="DNA breaking-rejoining enzymes"/>
    <property type="match status" value="1"/>
</dbReference>
<dbReference type="GO" id="GO:0006310">
    <property type="term" value="P:DNA recombination"/>
    <property type="evidence" value="ECO:0007669"/>
    <property type="project" value="UniProtKB-KW"/>
</dbReference>
<dbReference type="InterPro" id="IPR011010">
    <property type="entry name" value="DNA_brk_join_enz"/>
</dbReference>
<organism evidence="7 8">
    <name type="scientific">Gehongia tenuis</name>
    <dbReference type="NCBI Taxonomy" id="2763655"/>
    <lineage>
        <taxon>Bacteria</taxon>
        <taxon>Bacillati</taxon>
        <taxon>Bacillota</taxon>
        <taxon>Clostridia</taxon>
        <taxon>Christensenellales</taxon>
        <taxon>Christensenellaceae</taxon>
        <taxon>Gehongia</taxon>
    </lineage>
</organism>
<evidence type="ECO:0000256" key="1">
    <source>
        <dbReference type="ARBA" id="ARBA00003283"/>
    </source>
</evidence>
<comment type="function">
    <text evidence="1">Site-specific tyrosine recombinase, which acts by catalyzing the cutting and rejoining of the recombining DNA molecules.</text>
</comment>
<dbReference type="EMBL" id="JACRSR010000005">
    <property type="protein sequence ID" value="MBC8532166.1"/>
    <property type="molecule type" value="Genomic_DNA"/>
</dbReference>
<dbReference type="Gene3D" id="1.10.150.130">
    <property type="match status" value="1"/>
</dbReference>
<accession>A0A926D6I8</accession>
<dbReference type="InterPro" id="IPR013762">
    <property type="entry name" value="Integrase-like_cat_sf"/>
</dbReference>
<dbReference type="Pfam" id="PF14659">
    <property type="entry name" value="Phage_int_SAM_3"/>
    <property type="match status" value="1"/>
</dbReference>
<sequence length="360" mass="41045">MARLTKQADGRYHTTVVVGHDARGKAIRKPIAGRTLKEIDDKREEVLRHYALGGKARAEVLFGEYAAEWYYAITPTIAEKTADGYKGMLNACLIPIFGNRQMRALTPPIIQQEFNNLANQKYSKSYLAKCRTILNRIFKRAVAEGILPVNPLSVVTMPKTKSKPKVVRRAFTPEETTRILRVGSTHPEGLLLLVLYYTGMRPEEVRGLQAEHIDLKRGVIHVRQAITYVSNRTAEDRSLKTPQSRRDIPIPQVLVRALRKRPVFGDNFLFGALKDPSKPISRTSFHKLWTRLMVQTDTPYITPYWFRHNFTSMMVDRGIQPHELMRVTGHASTNILIKVYYHPTEAGIEAANQKVLSAWE</sequence>
<dbReference type="PROSITE" id="PS51898">
    <property type="entry name" value="TYR_RECOMBINASE"/>
    <property type="match status" value="1"/>
</dbReference>
<evidence type="ECO:0000256" key="2">
    <source>
        <dbReference type="ARBA" id="ARBA00008857"/>
    </source>
</evidence>
<evidence type="ECO:0000259" key="6">
    <source>
        <dbReference type="PROSITE" id="PS51898"/>
    </source>
</evidence>
<dbReference type="InterPro" id="IPR002104">
    <property type="entry name" value="Integrase_catalytic"/>
</dbReference>
<dbReference type="Proteomes" id="UP000623172">
    <property type="component" value="Unassembled WGS sequence"/>
</dbReference>
<comment type="caution">
    <text evidence="7">The sequence shown here is derived from an EMBL/GenBank/DDBJ whole genome shotgun (WGS) entry which is preliminary data.</text>
</comment>
<evidence type="ECO:0000313" key="7">
    <source>
        <dbReference type="EMBL" id="MBC8532166.1"/>
    </source>
</evidence>
<dbReference type="Gene3D" id="1.10.443.10">
    <property type="entry name" value="Intergrase catalytic core"/>
    <property type="match status" value="1"/>
</dbReference>
<dbReference type="AlphaFoldDB" id="A0A926D6I8"/>
<evidence type="ECO:0000256" key="5">
    <source>
        <dbReference type="ARBA" id="ARBA00023172"/>
    </source>
</evidence>
<dbReference type="GO" id="GO:0003677">
    <property type="term" value="F:DNA binding"/>
    <property type="evidence" value="ECO:0007669"/>
    <property type="project" value="UniProtKB-KW"/>
</dbReference>
<dbReference type="Pfam" id="PF00589">
    <property type="entry name" value="Phage_integrase"/>
    <property type="match status" value="1"/>
</dbReference>
<dbReference type="InterPro" id="IPR050808">
    <property type="entry name" value="Phage_Integrase"/>
</dbReference>
<feature type="domain" description="Tyr recombinase" evidence="6">
    <location>
        <begin position="166"/>
        <end position="353"/>
    </location>
</feature>
<dbReference type="RefSeq" id="WP_249317282.1">
    <property type="nucleotide sequence ID" value="NZ_JACRSR010000005.1"/>
</dbReference>
<dbReference type="GO" id="GO:0015074">
    <property type="term" value="P:DNA integration"/>
    <property type="evidence" value="ECO:0007669"/>
    <property type="project" value="UniProtKB-KW"/>
</dbReference>
<dbReference type="InterPro" id="IPR010998">
    <property type="entry name" value="Integrase_recombinase_N"/>
</dbReference>
<evidence type="ECO:0000256" key="4">
    <source>
        <dbReference type="ARBA" id="ARBA00023125"/>
    </source>
</evidence>
<evidence type="ECO:0000256" key="3">
    <source>
        <dbReference type="ARBA" id="ARBA00022908"/>
    </source>
</evidence>
<proteinExistence type="inferred from homology"/>
<keyword evidence="3" id="KW-0229">DNA integration</keyword>
<keyword evidence="4" id="KW-0238">DNA-binding</keyword>
<protein>
    <submittedName>
        <fullName evidence="7">Site-specific integrase</fullName>
    </submittedName>
</protein>
<keyword evidence="8" id="KW-1185">Reference proteome</keyword>
<name>A0A926D6I8_9FIRM</name>
<reference evidence="7" key="1">
    <citation type="submission" date="2020-08" db="EMBL/GenBank/DDBJ databases">
        <title>Genome public.</title>
        <authorList>
            <person name="Liu C."/>
            <person name="Sun Q."/>
        </authorList>
    </citation>
    <scope>NUCLEOTIDE SEQUENCE</scope>
    <source>
        <strain evidence="7">NSJ-53</strain>
    </source>
</reference>
<dbReference type="PANTHER" id="PTHR30629">
    <property type="entry name" value="PROPHAGE INTEGRASE"/>
    <property type="match status" value="1"/>
</dbReference>
<dbReference type="CDD" id="cd01189">
    <property type="entry name" value="INT_ICEBs1_C_like"/>
    <property type="match status" value="1"/>
</dbReference>
<keyword evidence="5" id="KW-0233">DNA recombination</keyword>
<dbReference type="InterPro" id="IPR004107">
    <property type="entry name" value="Integrase_SAM-like_N"/>
</dbReference>
<dbReference type="PANTHER" id="PTHR30629:SF2">
    <property type="entry name" value="PROPHAGE INTEGRASE INTS-RELATED"/>
    <property type="match status" value="1"/>
</dbReference>
<gene>
    <name evidence="7" type="ORF">H8696_09935</name>
</gene>
<evidence type="ECO:0000313" key="8">
    <source>
        <dbReference type="Proteomes" id="UP000623172"/>
    </source>
</evidence>